<dbReference type="Gene3D" id="3.30.43.10">
    <property type="entry name" value="Uridine Diphospho-n-acetylenolpyruvylglucosamine Reductase, domain 2"/>
    <property type="match status" value="1"/>
</dbReference>
<evidence type="ECO:0000259" key="4">
    <source>
        <dbReference type="PROSITE" id="PS51387"/>
    </source>
</evidence>
<dbReference type="GeneID" id="40267867"/>
<evidence type="ECO:0000256" key="1">
    <source>
        <dbReference type="ARBA" id="ARBA00022630"/>
    </source>
</evidence>
<proteinExistence type="predicted"/>
<dbReference type="SMART" id="SM01092">
    <property type="entry name" value="CO_deh_flav_C"/>
    <property type="match status" value="1"/>
</dbReference>
<gene>
    <name evidence="5" type="ORF">FEJ81_21305</name>
</gene>
<dbReference type="RefSeq" id="WP_138247223.1">
    <property type="nucleotide sequence ID" value="NZ_CP040332.1"/>
</dbReference>
<dbReference type="Gene3D" id="3.30.390.50">
    <property type="entry name" value="CO dehydrogenase flavoprotein, C-terminal domain"/>
    <property type="match status" value="1"/>
</dbReference>
<keyword evidence="1" id="KW-0285">Flavoprotein</keyword>
<feature type="domain" description="FAD-binding PCMH-type" evidence="4">
    <location>
        <begin position="2"/>
        <end position="201"/>
    </location>
</feature>
<dbReference type="AlphaFoldDB" id="A0A4P8WQN1"/>
<dbReference type="GO" id="GO:0071949">
    <property type="term" value="F:FAD binding"/>
    <property type="evidence" value="ECO:0007669"/>
    <property type="project" value="InterPro"/>
</dbReference>
<dbReference type="PANTHER" id="PTHR42659:SF2">
    <property type="entry name" value="XANTHINE DEHYDROGENASE SUBUNIT C-RELATED"/>
    <property type="match status" value="1"/>
</dbReference>
<dbReference type="GO" id="GO:0016491">
    <property type="term" value="F:oxidoreductase activity"/>
    <property type="evidence" value="ECO:0007669"/>
    <property type="project" value="UniProtKB-KW"/>
</dbReference>
<dbReference type="Gene3D" id="3.30.465.10">
    <property type="match status" value="1"/>
</dbReference>
<keyword evidence="5" id="KW-0614">Plasmid</keyword>
<dbReference type="Pfam" id="PF03450">
    <property type="entry name" value="CO_deh_flav_C"/>
    <property type="match status" value="1"/>
</dbReference>
<organism evidence="5 6">
    <name type="scientific">Natrinema versiforme</name>
    <dbReference type="NCBI Taxonomy" id="88724"/>
    <lineage>
        <taxon>Archaea</taxon>
        <taxon>Methanobacteriati</taxon>
        <taxon>Methanobacteriota</taxon>
        <taxon>Stenosarchaea group</taxon>
        <taxon>Halobacteria</taxon>
        <taxon>Halobacteriales</taxon>
        <taxon>Natrialbaceae</taxon>
        <taxon>Natrinema</taxon>
    </lineage>
</organism>
<evidence type="ECO:0000313" key="5">
    <source>
        <dbReference type="EMBL" id="QCS44833.1"/>
    </source>
</evidence>
<evidence type="ECO:0000256" key="3">
    <source>
        <dbReference type="ARBA" id="ARBA00023002"/>
    </source>
</evidence>
<dbReference type="InterPro" id="IPR005107">
    <property type="entry name" value="CO_DH_flav_C"/>
</dbReference>
<dbReference type="Proteomes" id="UP000302218">
    <property type="component" value="Plasmid pNVE414"/>
</dbReference>
<dbReference type="InterPro" id="IPR016167">
    <property type="entry name" value="FAD-bd_PCMH_sub1"/>
</dbReference>
<dbReference type="InterPro" id="IPR002346">
    <property type="entry name" value="Mopterin_DH_FAD-bd"/>
</dbReference>
<keyword evidence="2" id="KW-0274">FAD</keyword>
<dbReference type="EMBL" id="CP040332">
    <property type="protein sequence ID" value="QCS44833.1"/>
    <property type="molecule type" value="Genomic_DNA"/>
</dbReference>
<name>A0A4P8WQN1_9EURY</name>
<dbReference type="PANTHER" id="PTHR42659">
    <property type="entry name" value="XANTHINE DEHYDROGENASE SUBUNIT C-RELATED"/>
    <property type="match status" value="1"/>
</dbReference>
<evidence type="ECO:0000313" key="6">
    <source>
        <dbReference type="Proteomes" id="UP000302218"/>
    </source>
</evidence>
<sequence>MSNQLPVEYVEAESVDAVLELLAGDSETRIVAGGYSLVPRLKDGIETPDRLVDISGIDALRGISRQDGGTRIGALTTHDRIAASATVRDHARALAEATDSVGDYQAKHQGTIGGNLVVADPKYDAPAAVLALGGTIVVRGPNGRRRIDAEEWFCGPDETAIEPDELLTEIAIPDGARSGYIRTSEYSGYAIVSVAARLETDGGLVESARVAVNGAKPYPIRLPRVEETLAGGTLDDERRARAADAALRDVDPGTLVANEVADGRHRLGLVRSYCQQALERASVSPAVDS</sequence>
<dbReference type="OrthoDB" id="19205at2157"/>
<protein>
    <submittedName>
        <fullName evidence="5">Xanthine dehydrogenase family protein subunit M</fullName>
    </submittedName>
</protein>
<dbReference type="InterPro" id="IPR016169">
    <property type="entry name" value="FAD-bd_PCMH_sub2"/>
</dbReference>
<dbReference type="InterPro" id="IPR036683">
    <property type="entry name" value="CO_DH_flav_C_dom_sf"/>
</dbReference>
<accession>A0A4P8WQN1</accession>
<keyword evidence="3" id="KW-0560">Oxidoreductase</keyword>
<dbReference type="InterPro" id="IPR016166">
    <property type="entry name" value="FAD-bd_PCMH"/>
</dbReference>
<dbReference type="Pfam" id="PF00941">
    <property type="entry name" value="FAD_binding_5"/>
    <property type="match status" value="1"/>
</dbReference>
<dbReference type="PROSITE" id="PS51387">
    <property type="entry name" value="FAD_PCMH"/>
    <property type="match status" value="1"/>
</dbReference>
<dbReference type="InterPro" id="IPR036318">
    <property type="entry name" value="FAD-bd_PCMH-like_sf"/>
</dbReference>
<reference evidence="6" key="1">
    <citation type="submission" date="2019-05" db="EMBL/GenBank/DDBJ databases">
        <title>Genome sequence and methylation pattern of the halophilic Archaeon Natrinema versiforme BOL5-4.</title>
        <authorList>
            <person name="DasSarma P."/>
            <person name="Anton B.P."/>
            <person name="DasSarma S.L."/>
            <person name="Martinez F.L."/>
            <person name="Guzman D."/>
            <person name="Roberts R.J."/>
            <person name="DasSarma S."/>
        </authorList>
    </citation>
    <scope>NUCLEOTIDE SEQUENCE [LARGE SCALE GENOMIC DNA]</scope>
    <source>
        <strain evidence="6">BOL5-4</strain>
        <plasmid evidence="6">pnve414</plasmid>
    </source>
</reference>
<evidence type="ECO:0000256" key="2">
    <source>
        <dbReference type="ARBA" id="ARBA00022827"/>
    </source>
</evidence>
<dbReference type="KEGG" id="nvr:FEJ81_21305"/>
<dbReference type="SUPFAM" id="SSF55447">
    <property type="entry name" value="CO dehydrogenase flavoprotein C-terminal domain-like"/>
    <property type="match status" value="1"/>
</dbReference>
<dbReference type="SUPFAM" id="SSF56176">
    <property type="entry name" value="FAD-binding/transporter-associated domain-like"/>
    <property type="match status" value="1"/>
</dbReference>
<dbReference type="InterPro" id="IPR051312">
    <property type="entry name" value="Diverse_Substr_Oxidored"/>
</dbReference>
<geneLocation type="plasmid" evidence="6">
    <name>pnve414</name>
</geneLocation>